<proteinExistence type="predicted"/>
<evidence type="ECO:0000259" key="2">
    <source>
        <dbReference type="Pfam" id="PF25597"/>
    </source>
</evidence>
<keyword evidence="1" id="KW-0812">Transmembrane</keyword>
<evidence type="ECO:0000313" key="4">
    <source>
        <dbReference type="Proteomes" id="UP001064489"/>
    </source>
</evidence>
<keyword evidence="1" id="KW-1133">Transmembrane helix</keyword>
<keyword evidence="4" id="KW-1185">Reference proteome</keyword>
<keyword evidence="1" id="KW-0472">Membrane</keyword>
<protein>
    <recommendedName>
        <fullName evidence="2">Retroviral polymerase SH3-like domain-containing protein</fullName>
    </recommendedName>
</protein>
<dbReference type="Proteomes" id="UP001064489">
    <property type="component" value="Chromosome 2"/>
</dbReference>
<dbReference type="Pfam" id="PF25597">
    <property type="entry name" value="SH3_retrovirus"/>
    <property type="match status" value="1"/>
</dbReference>
<reference evidence="3" key="1">
    <citation type="journal article" date="2022" name="Plant J.">
        <title>Strategies of tolerance reflected in two North American maple genomes.</title>
        <authorList>
            <person name="McEvoy S.L."/>
            <person name="Sezen U.U."/>
            <person name="Trouern-Trend A."/>
            <person name="McMahon S.M."/>
            <person name="Schaberg P.G."/>
            <person name="Yang J."/>
            <person name="Wegrzyn J.L."/>
            <person name="Swenson N.G."/>
        </authorList>
    </citation>
    <scope>NUCLEOTIDE SEQUENCE</scope>
    <source>
        <strain evidence="3">91603</strain>
    </source>
</reference>
<evidence type="ECO:0000256" key="1">
    <source>
        <dbReference type="SAM" id="Phobius"/>
    </source>
</evidence>
<name>A0AAD5ICZ1_ACENE</name>
<dbReference type="AlphaFoldDB" id="A0AAD5ICZ1"/>
<sequence>MGSKGAGDFLIMRVLVCWIAGLVFAGVGFRGGWSSGEVGVSGGDGGGCGECNGMAERGGGVIAGVDSGGCGKSETYGVRNDVHIEEEEMMKLQAERWKSRRMKYRAEQEKHTSTFAIIWVKRDKLDKKAELGIFVGYNSISKAYRIYLPQNNKVIVSRDVMRIRLMQKGNQIGEKVNFKPYQGARTYSYS</sequence>
<gene>
    <name evidence="3" type="ORF">LWI28_004332</name>
</gene>
<dbReference type="EMBL" id="JAJSOW010000106">
    <property type="protein sequence ID" value="KAI9160021.1"/>
    <property type="molecule type" value="Genomic_DNA"/>
</dbReference>
<organism evidence="3 4">
    <name type="scientific">Acer negundo</name>
    <name type="common">Box elder</name>
    <dbReference type="NCBI Taxonomy" id="4023"/>
    <lineage>
        <taxon>Eukaryota</taxon>
        <taxon>Viridiplantae</taxon>
        <taxon>Streptophyta</taxon>
        <taxon>Embryophyta</taxon>
        <taxon>Tracheophyta</taxon>
        <taxon>Spermatophyta</taxon>
        <taxon>Magnoliopsida</taxon>
        <taxon>eudicotyledons</taxon>
        <taxon>Gunneridae</taxon>
        <taxon>Pentapetalae</taxon>
        <taxon>rosids</taxon>
        <taxon>malvids</taxon>
        <taxon>Sapindales</taxon>
        <taxon>Sapindaceae</taxon>
        <taxon>Hippocastanoideae</taxon>
        <taxon>Acereae</taxon>
        <taxon>Acer</taxon>
    </lineage>
</organism>
<comment type="caution">
    <text evidence="3">The sequence shown here is derived from an EMBL/GenBank/DDBJ whole genome shotgun (WGS) entry which is preliminary data.</text>
</comment>
<feature type="transmembrane region" description="Helical" evidence="1">
    <location>
        <begin position="12"/>
        <end position="33"/>
    </location>
</feature>
<dbReference type="InterPro" id="IPR057670">
    <property type="entry name" value="SH3_retrovirus"/>
</dbReference>
<accession>A0AAD5ICZ1</accession>
<reference evidence="3" key="2">
    <citation type="submission" date="2023-02" db="EMBL/GenBank/DDBJ databases">
        <authorList>
            <person name="Swenson N.G."/>
            <person name="Wegrzyn J.L."/>
            <person name="Mcevoy S.L."/>
        </authorList>
    </citation>
    <scope>NUCLEOTIDE SEQUENCE</scope>
    <source>
        <strain evidence="3">91603</strain>
        <tissue evidence="3">Leaf</tissue>
    </source>
</reference>
<evidence type="ECO:0000313" key="3">
    <source>
        <dbReference type="EMBL" id="KAI9160021.1"/>
    </source>
</evidence>
<feature type="domain" description="Retroviral polymerase SH3-like" evidence="2">
    <location>
        <begin position="121"/>
        <end position="160"/>
    </location>
</feature>